<dbReference type="InterPro" id="IPR036856">
    <property type="entry name" value="Ald_Oxase/Xan_DH_a/b_sf"/>
</dbReference>
<reference evidence="6" key="1">
    <citation type="submission" date="2016-10" db="EMBL/GenBank/DDBJ databases">
        <authorList>
            <person name="Varghese N."/>
            <person name="Submissions S."/>
        </authorList>
    </citation>
    <scope>NUCLEOTIDE SEQUENCE [LARGE SCALE GENOMIC DNA]</scope>
    <source>
        <strain evidence="6">DSM 22127</strain>
    </source>
</reference>
<dbReference type="InterPro" id="IPR046867">
    <property type="entry name" value="AldOxase/xan_DH_MoCoBD2"/>
</dbReference>
<dbReference type="SUPFAM" id="SSF56003">
    <property type="entry name" value="Molybdenum cofactor-binding domain"/>
    <property type="match status" value="1"/>
</dbReference>
<dbReference type="InterPro" id="IPR016208">
    <property type="entry name" value="Ald_Oxase/xanthine_DH-like"/>
</dbReference>
<dbReference type="EMBL" id="LT629757">
    <property type="protein sequence ID" value="SDS31730.1"/>
    <property type="molecule type" value="Genomic_DNA"/>
</dbReference>
<dbReference type="Proteomes" id="UP000198859">
    <property type="component" value="Chromosome I"/>
</dbReference>
<dbReference type="Pfam" id="PF02738">
    <property type="entry name" value="MoCoBD_1"/>
    <property type="match status" value="1"/>
</dbReference>
<dbReference type="InterPro" id="IPR037165">
    <property type="entry name" value="AldOxase/xan_DH_Mopterin-bd_sf"/>
</dbReference>
<evidence type="ECO:0000256" key="2">
    <source>
        <dbReference type="ARBA" id="ARBA00023002"/>
    </source>
</evidence>
<sequence>MSTTQDQPPTRTARPIQAREMGRPVVRRDGRAKVTGTATYAAEHRQDALHAVVVQSTIARGRITALVSAQALAHPGVVAVLDHTNAGRLADTSDRELAVLQDDRVGFRGQVVAVVLAETLEAAREGAALVKVSYAAEQHRAELREQDATDTPEKVNAGYPTDTDQGDVDRAMAEAAVTVEQTYSTPYLHNNPMEPHATLALWDEGAEQPLVLHDSTQGVHPVAKTIAPLFGLEPAQVQVLAPYVGGGFGSKGLPHCHEVVATLAAQAVPGRAVKLVLTRQQLFALAGYRTATISRMRLGADAEGRLTAVGHEVLEQTSAIKEFAEQTATISRMMYAGEHRRTSHRLARLDVAVPSWMRAPGEMPGAHALEVAMDELAVAAGIDPVELRVRNDQPEHPEEGTPWNHRRLVDCLHRGAASFGWGGRAAEPRATLDGDWWVGTGVASATYPTYVMPGNQARVVALEDGRFRVEVGAVDIGTGASTVLAQIAADALDVPMTCVDLAIGSTDLPRATVAGGSAGTSSWGGAIAAAAEQLREDHGEHPSPGAESTAGGQADPRQQDHAMHSFGAVFAEVRVHRWTGELRVARLHGAYSVGRIVNPVLARSQFLGALTMGLSSALFEASVRDPRFGHVVTQDLASYHVASHADVRDLSVEWVDEEDTIATPMGSRGIGEIGIVGTSAAIANAAHHATGVRVRSLPVTADRFLEGATPG</sequence>
<evidence type="ECO:0000259" key="4">
    <source>
        <dbReference type="SMART" id="SM01008"/>
    </source>
</evidence>
<dbReference type="AlphaFoldDB" id="A0A1H1R7R7"/>
<dbReference type="Gene3D" id="3.90.1170.50">
    <property type="entry name" value="Aldehyde oxidase/xanthine dehydrogenase, a/b hammerhead"/>
    <property type="match status" value="1"/>
</dbReference>
<evidence type="ECO:0000313" key="6">
    <source>
        <dbReference type="Proteomes" id="UP000198859"/>
    </source>
</evidence>
<feature type="region of interest" description="Disordered" evidence="3">
    <location>
        <begin position="1"/>
        <end position="22"/>
    </location>
</feature>
<dbReference type="Pfam" id="PF20256">
    <property type="entry name" value="MoCoBD_2"/>
    <property type="match status" value="2"/>
</dbReference>
<keyword evidence="2" id="KW-0560">Oxidoreductase</keyword>
<accession>A0A1H1R7R7</accession>
<keyword evidence="6" id="KW-1185">Reference proteome</keyword>
<feature type="compositionally biased region" description="Polar residues" evidence="3">
    <location>
        <begin position="1"/>
        <end position="10"/>
    </location>
</feature>
<dbReference type="Gene3D" id="3.30.365.10">
    <property type="entry name" value="Aldehyde oxidase/xanthine dehydrogenase, molybdopterin binding domain"/>
    <property type="match status" value="5"/>
</dbReference>
<evidence type="ECO:0000256" key="3">
    <source>
        <dbReference type="SAM" id="MobiDB-lite"/>
    </source>
</evidence>
<name>A0A1H1R7R7_9ACTN</name>
<gene>
    <name evidence="5" type="ORF">SAMN04488570_1613</name>
</gene>
<organism evidence="5 6">
    <name type="scientific">Nocardioides scoriae</name>
    <dbReference type="NCBI Taxonomy" id="642780"/>
    <lineage>
        <taxon>Bacteria</taxon>
        <taxon>Bacillati</taxon>
        <taxon>Actinomycetota</taxon>
        <taxon>Actinomycetes</taxon>
        <taxon>Propionibacteriales</taxon>
        <taxon>Nocardioidaceae</taxon>
        <taxon>Nocardioides</taxon>
    </lineage>
</organism>
<dbReference type="InterPro" id="IPR008274">
    <property type="entry name" value="AldOxase/xan_DH_MoCoBD1"/>
</dbReference>
<feature type="region of interest" description="Disordered" evidence="3">
    <location>
        <begin position="535"/>
        <end position="559"/>
    </location>
</feature>
<dbReference type="STRING" id="642780.SAMN04488570_1613"/>
<evidence type="ECO:0000313" key="5">
    <source>
        <dbReference type="EMBL" id="SDS31730.1"/>
    </source>
</evidence>
<dbReference type="PANTHER" id="PTHR11908">
    <property type="entry name" value="XANTHINE DEHYDROGENASE"/>
    <property type="match status" value="1"/>
</dbReference>
<dbReference type="Pfam" id="PF01315">
    <property type="entry name" value="Ald_Xan_dh_C"/>
    <property type="match status" value="1"/>
</dbReference>
<dbReference type="SMART" id="SM01008">
    <property type="entry name" value="Ald_Xan_dh_C"/>
    <property type="match status" value="1"/>
</dbReference>
<keyword evidence="1" id="KW-0500">Molybdenum</keyword>
<dbReference type="GO" id="GO:0016491">
    <property type="term" value="F:oxidoreductase activity"/>
    <property type="evidence" value="ECO:0007669"/>
    <property type="project" value="UniProtKB-KW"/>
</dbReference>
<dbReference type="GO" id="GO:0005506">
    <property type="term" value="F:iron ion binding"/>
    <property type="evidence" value="ECO:0007669"/>
    <property type="project" value="InterPro"/>
</dbReference>
<dbReference type="PANTHER" id="PTHR11908:SF132">
    <property type="entry name" value="ALDEHYDE OXIDASE 1-RELATED"/>
    <property type="match status" value="1"/>
</dbReference>
<dbReference type="RefSeq" id="WP_231917110.1">
    <property type="nucleotide sequence ID" value="NZ_LT629757.1"/>
</dbReference>
<feature type="compositionally biased region" description="Basic and acidic residues" evidence="3">
    <location>
        <begin position="143"/>
        <end position="153"/>
    </location>
</feature>
<feature type="region of interest" description="Disordered" evidence="3">
    <location>
        <begin position="143"/>
        <end position="166"/>
    </location>
</feature>
<proteinExistence type="predicted"/>
<evidence type="ECO:0000256" key="1">
    <source>
        <dbReference type="ARBA" id="ARBA00022505"/>
    </source>
</evidence>
<feature type="domain" description="Aldehyde oxidase/xanthine dehydrogenase a/b hammerhead" evidence="4">
    <location>
        <begin position="35"/>
        <end position="138"/>
    </location>
</feature>
<dbReference type="InterPro" id="IPR000674">
    <property type="entry name" value="Ald_Oxase/Xan_DH_a/b"/>
</dbReference>
<dbReference type="SUPFAM" id="SSF54665">
    <property type="entry name" value="CO dehydrogenase molybdoprotein N-domain-like"/>
    <property type="match status" value="1"/>
</dbReference>
<protein>
    <submittedName>
        <fullName evidence="5">Xanthine dehydrogenase YagR molybdenum-binding subunit</fullName>
    </submittedName>
</protein>